<evidence type="ECO:0000313" key="2">
    <source>
        <dbReference type="Proteomes" id="UP001056778"/>
    </source>
</evidence>
<dbReference type="EMBL" id="CM043023">
    <property type="protein sequence ID" value="KAI4454843.1"/>
    <property type="molecule type" value="Genomic_DNA"/>
</dbReference>
<organism evidence="1 2">
    <name type="scientific">Holotrichia oblita</name>
    <name type="common">Chafer beetle</name>
    <dbReference type="NCBI Taxonomy" id="644536"/>
    <lineage>
        <taxon>Eukaryota</taxon>
        <taxon>Metazoa</taxon>
        <taxon>Ecdysozoa</taxon>
        <taxon>Arthropoda</taxon>
        <taxon>Hexapoda</taxon>
        <taxon>Insecta</taxon>
        <taxon>Pterygota</taxon>
        <taxon>Neoptera</taxon>
        <taxon>Endopterygota</taxon>
        <taxon>Coleoptera</taxon>
        <taxon>Polyphaga</taxon>
        <taxon>Scarabaeiformia</taxon>
        <taxon>Scarabaeidae</taxon>
        <taxon>Melolonthinae</taxon>
        <taxon>Holotrichia</taxon>
    </lineage>
</organism>
<keyword evidence="1" id="KW-0255">Endonuclease</keyword>
<evidence type="ECO:0000313" key="1">
    <source>
        <dbReference type="EMBL" id="KAI4454843.1"/>
    </source>
</evidence>
<comment type="caution">
    <text evidence="1">The sequence shown here is derived from an EMBL/GenBank/DDBJ whole genome shotgun (WGS) entry which is preliminary data.</text>
</comment>
<name>A0ACB9SHR0_HOLOL</name>
<keyword evidence="2" id="KW-1185">Reference proteome</keyword>
<accession>A0ACB9SHR0</accession>
<keyword evidence="1" id="KW-0378">Hydrolase</keyword>
<reference evidence="1" key="1">
    <citation type="submission" date="2022-04" db="EMBL/GenBank/DDBJ databases">
        <title>Chromosome-scale genome assembly of Holotrichia oblita Faldermann.</title>
        <authorList>
            <person name="Rongchong L."/>
        </authorList>
    </citation>
    <scope>NUCLEOTIDE SEQUENCE</scope>
    <source>
        <strain evidence="1">81SQS9</strain>
    </source>
</reference>
<sequence>MSNDIHTIENFYGVYLLYCKNPKYKGRTYIGYTVDPNRRIKQHNKGKDHGGAWKTSNKGPWVMALIIHGFPNDIAALRFEWAWQHPHRSRRLNHLPKRRAREKVYDYCILILSEMLNVGPWNRLPLTIRWLEQELARDFANLKVPPIHMPICYGPVISKKLPKHRSEENVEELKIVEVDYCFICDKRIIDNKKLTCLNANCDIISHIVCLSKHFLNSGEYVPVEGTCPKCEGIFLWGDIIRKYKGCYGTLNVTLNVKGDDFYSSDSD</sequence>
<keyword evidence="1" id="KW-0540">Nuclease</keyword>
<protein>
    <submittedName>
        <fullName evidence="1">Structure-specific endonuclease subunit slx1</fullName>
    </submittedName>
</protein>
<dbReference type="Proteomes" id="UP001056778">
    <property type="component" value="Chromosome 9"/>
</dbReference>
<gene>
    <name evidence="1" type="ORF">MML48_9g00000519</name>
</gene>
<proteinExistence type="predicted"/>